<evidence type="ECO:0000256" key="4">
    <source>
        <dbReference type="ARBA" id="ARBA00022723"/>
    </source>
</evidence>
<keyword evidence="6 17" id="KW-0863">Zinc-finger</keyword>
<dbReference type="GO" id="GO:0008270">
    <property type="term" value="F:zinc ion binding"/>
    <property type="evidence" value="ECO:0007669"/>
    <property type="project" value="UniProtKB-KW"/>
</dbReference>
<feature type="compositionally biased region" description="Low complexity" evidence="18">
    <location>
        <begin position="241"/>
        <end position="254"/>
    </location>
</feature>
<keyword evidence="3" id="KW-0399">Innate immunity</keyword>
<evidence type="ECO:0000256" key="18">
    <source>
        <dbReference type="SAM" id="MobiDB-lite"/>
    </source>
</evidence>
<dbReference type="InterPro" id="IPR013087">
    <property type="entry name" value="Znf_C2H2_type"/>
</dbReference>
<feature type="region of interest" description="Disordered" evidence="18">
    <location>
        <begin position="425"/>
        <end position="457"/>
    </location>
</feature>
<keyword evidence="7" id="KW-0862">Zinc</keyword>
<keyword evidence="11" id="KW-1064">Adaptive immunity</keyword>
<feature type="region of interest" description="Disordered" evidence="18">
    <location>
        <begin position="90"/>
        <end position="156"/>
    </location>
</feature>
<dbReference type="GO" id="GO:0045087">
    <property type="term" value="P:innate immune response"/>
    <property type="evidence" value="ECO:0007669"/>
    <property type="project" value="UniProtKB-KW"/>
</dbReference>
<evidence type="ECO:0000256" key="6">
    <source>
        <dbReference type="ARBA" id="ARBA00022771"/>
    </source>
</evidence>
<keyword evidence="10" id="KW-0238">DNA-binding</keyword>
<proteinExistence type="inferred from homology"/>
<dbReference type="Ensembl" id="ENSOCUT00000016976.4">
    <property type="protein sequence ID" value="ENSOCUP00000014585.4"/>
    <property type="gene ID" value="ENSOCUG00000016978.4"/>
</dbReference>
<name>G1TCR2_RABIT</name>
<reference evidence="21 22" key="1">
    <citation type="journal article" date="2011" name="Nature">
        <title>A high-resolution map of human evolutionary constraint using 29 mammals.</title>
        <authorList>
            <person name="Lindblad-Toh K."/>
            <person name="Garber M."/>
            <person name="Zuk O."/>
            <person name="Lin M.F."/>
            <person name="Parker B.J."/>
            <person name="Washietl S."/>
            <person name="Kheradpour P."/>
            <person name="Ernst J."/>
            <person name="Jordan G."/>
            <person name="Mauceli E."/>
            <person name="Ward L.D."/>
            <person name="Lowe C.B."/>
            <person name="Holloway A.K."/>
            <person name="Clamp M."/>
            <person name="Gnerre S."/>
            <person name="Alfoldi J."/>
            <person name="Beal K."/>
            <person name="Chang J."/>
            <person name="Clawson H."/>
            <person name="Cuff J."/>
            <person name="Di Palma F."/>
            <person name="Fitzgerald S."/>
            <person name="Flicek P."/>
            <person name="Guttman M."/>
            <person name="Hubisz M.J."/>
            <person name="Jaffe D.B."/>
            <person name="Jungreis I."/>
            <person name="Kent W.J."/>
            <person name="Kostka D."/>
            <person name="Lara M."/>
            <person name="Martins A.L."/>
            <person name="Massingham T."/>
            <person name="Moltke I."/>
            <person name="Raney B.J."/>
            <person name="Rasmussen M.D."/>
            <person name="Robinson J."/>
            <person name="Stark A."/>
            <person name="Vilella A.J."/>
            <person name="Wen J."/>
            <person name="Xie X."/>
            <person name="Zody M.C."/>
            <person name="Baldwin J."/>
            <person name="Bloom T."/>
            <person name="Chin C.W."/>
            <person name="Heiman D."/>
            <person name="Nicol R."/>
            <person name="Nusbaum C."/>
            <person name="Young S."/>
            <person name="Wilkinson J."/>
            <person name="Worley K.C."/>
            <person name="Kovar C.L."/>
            <person name="Muzny D.M."/>
            <person name="Gibbs R.A."/>
            <person name="Cree A."/>
            <person name="Dihn H.H."/>
            <person name="Fowler G."/>
            <person name="Jhangiani S."/>
            <person name="Joshi V."/>
            <person name="Lee S."/>
            <person name="Lewis L.R."/>
            <person name="Nazareth L.V."/>
            <person name="Okwuonu G."/>
            <person name="Santibanez J."/>
            <person name="Warren W.C."/>
            <person name="Mardis E.R."/>
            <person name="Weinstock G.M."/>
            <person name="Wilson R.K."/>
            <person name="Delehaunty K."/>
            <person name="Dooling D."/>
            <person name="Fronik C."/>
            <person name="Fulton L."/>
            <person name="Fulton B."/>
            <person name="Graves T."/>
            <person name="Minx P."/>
            <person name="Sodergren E."/>
            <person name="Birney E."/>
            <person name="Margulies E.H."/>
            <person name="Herrero J."/>
            <person name="Green E.D."/>
            <person name="Haussler D."/>
            <person name="Siepel A."/>
            <person name="Goldman N."/>
            <person name="Pollard K.S."/>
            <person name="Pedersen J.S."/>
            <person name="Lander E.S."/>
            <person name="Kellis M."/>
        </authorList>
    </citation>
    <scope>NUCLEOTIDE SEQUENCE [LARGE SCALE GENOMIC DNA]</scope>
    <source>
        <strain evidence="21 22">Thorbecke inbred</strain>
    </source>
</reference>
<evidence type="ECO:0000256" key="9">
    <source>
        <dbReference type="ARBA" id="ARBA00023015"/>
    </source>
</evidence>
<evidence type="ECO:0000313" key="21">
    <source>
        <dbReference type="Ensembl" id="ENSOCUP00000014585.4"/>
    </source>
</evidence>
<dbReference type="PaxDb" id="9986-ENSOCUP00000014585"/>
<evidence type="ECO:0000256" key="12">
    <source>
        <dbReference type="ARBA" id="ARBA00023163"/>
    </source>
</evidence>
<feature type="region of interest" description="Disordered" evidence="18">
    <location>
        <begin position="401"/>
        <end position="420"/>
    </location>
</feature>
<feature type="domain" description="C2H2-type" evidence="20">
    <location>
        <begin position="296"/>
        <end position="323"/>
    </location>
</feature>
<dbReference type="Bgee" id="ENSOCUG00000016978">
    <property type="expression patterns" value="Expressed in blood and 4 other cell types or tissues"/>
</dbReference>
<evidence type="ECO:0000256" key="11">
    <source>
        <dbReference type="ARBA" id="ARBA00023130"/>
    </source>
</evidence>
<keyword evidence="9" id="KW-0805">Transcription regulation</keyword>
<dbReference type="GO" id="GO:0032823">
    <property type="term" value="P:regulation of natural killer cell differentiation"/>
    <property type="evidence" value="ECO:0007669"/>
    <property type="project" value="UniProtKB-ARBA"/>
</dbReference>
<evidence type="ECO:0000256" key="15">
    <source>
        <dbReference type="ARBA" id="ARBA00075301"/>
    </source>
</evidence>
<dbReference type="GO" id="GO:0000978">
    <property type="term" value="F:RNA polymerase II cis-regulatory region sequence-specific DNA binding"/>
    <property type="evidence" value="ECO:0007669"/>
    <property type="project" value="TreeGrafter"/>
</dbReference>
<evidence type="ECO:0000256" key="7">
    <source>
        <dbReference type="ARBA" id="ARBA00022833"/>
    </source>
</evidence>
<reference evidence="21" key="2">
    <citation type="submission" date="2025-08" db="UniProtKB">
        <authorList>
            <consortium name="Ensembl"/>
        </authorList>
    </citation>
    <scope>IDENTIFICATION</scope>
    <source>
        <strain evidence="21">Thorbecke</strain>
    </source>
</reference>
<dbReference type="EMBL" id="AAGW02062859">
    <property type="status" value="NOT_ANNOTATED_CDS"/>
    <property type="molecule type" value="Genomic_DNA"/>
</dbReference>
<dbReference type="GO" id="GO:0051136">
    <property type="term" value="P:regulation of NK T cell differentiation"/>
    <property type="evidence" value="ECO:0007669"/>
    <property type="project" value="UniProtKB-ARBA"/>
</dbReference>
<dbReference type="Gene3D" id="3.30.160.60">
    <property type="entry name" value="Classic Zinc Finger"/>
    <property type="match status" value="3"/>
</dbReference>
<evidence type="ECO:0000256" key="19">
    <source>
        <dbReference type="SAM" id="SignalP"/>
    </source>
</evidence>
<feature type="signal peptide" evidence="19">
    <location>
        <begin position="1"/>
        <end position="25"/>
    </location>
</feature>
<dbReference type="FunFam" id="3.30.160.60:FF:000262">
    <property type="entry name" value="PR domain zinc finger protein 1"/>
    <property type="match status" value="1"/>
</dbReference>
<feature type="domain" description="C2H2-type" evidence="20">
    <location>
        <begin position="324"/>
        <end position="351"/>
    </location>
</feature>
<dbReference type="FunCoup" id="G1TCR2">
    <property type="interactions" value="1"/>
</dbReference>
<keyword evidence="4" id="KW-0479">Metal-binding</keyword>
<comment type="subcellular location">
    <subcellularLocation>
        <location evidence="1">Nucleus</location>
    </subcellularLocation>
</comment>
<evidence type="ECO:0000259" key="20">
    <source>
        <dbReference type="PROSITE" id="PS50157"/>
    </source>
</evidence>
<keyword evidence="12" id="KW-0804">Transcription</keyword>
<gene>
    <name evidence="21" type="primary">ZNF683</name>
</gene>
<dbReference type="FunFam" id="3.30.160.60:FF:001272">
    <property type="entry name" value="Zinc finger protein 683"/>
    <property type="match status" value="1"/>
</dbReference>
<evidence type="ECO:0000256" key="2">
    <source>
        <dbReference type="ARBA" id="ARBA00006991"/>
    </source>
</evidence>
<dbReference type="STRING" id="9986.ENSOCUP00000014585"/>
<dbReference type="SMR" id="G1TCR2"/>
<feature type="domain" description="C2H2-type" evidence="20">
    <location>
        <begin position="352"/>
        <end position="379"/>
    </location>
</feature>
<dbReference type="FunFam" id="3.30.160.60:FF:000132">
    <property type="entry name" value="PR domain zinc finger protein 1"/>
    <property type="match status" value="1"/>
</dbReference>
<reference evidence="21" key="3">
    <citation type="submission" date="2025-09" db="UniProtKB">
        <authorList>
            <consortium name="Ensembl"/>
        </authorList>
    </citation>
    <scope>IDENTIFICATION</scope>
    <source>
        <strain evidence="21">Thorbecke</strain>
    </source>
</reference>
<dbReference type="Pfam" id="PF00096">
    <property type="entry name" value="zf-C2H2"/>
    <property type="match status" value="3"/>
</dbReference>
<evidence type="ECO:0000256" key="5">
    <source>
        <dbReference type="ARBA" id="ARBA00022737"/>
    </source>
</evidence>
<evidence type="ECO:0000256" key="16">
    <source>
        <dbReference type="ARBA" id="ARBA00078155"/>
    </source>
</evidence>
<dbReference type="PROSITE" id="PS00028">
    <property type="entry name" value="ZINC_FINGER_C2H2_1"/>
    <property type="match status" value="3"/>
</dbReference>
<keyword evidence="13" id="KW-0539">Nucleus</keyword>
<dbReference type="PANTHER" id="PTHR16515:SF53">
    <property type="entry name" value="ZINC FINGER PROTEIN 683"/>
    <property type="match status" value="1"/>
</dbReference>
<evidence type="ECO:0000256" key="3">
    <source>
        <dbReference type="ARBA" id="ARBA00022588"/>
    </source>
</evidence>
<dbReference type="SUPFAM" id="SSF57667">
    <property type="entry name" value="beta-beta-alpha zinc fingers"/>
    <property type="match status" value="2"/>
</dbReference>
<dbReference type="GO" id="GO:0003700">
    <property type="term" value="F:DNA-binding transcription factor activity"/>
    <property type="evidence" value="ECO:0007669"/>
    <property type="project" value="TreeGrafter"/>
</dbReference>
<sequence>MAMSLLGKPQALCLLALQIFSACRSLPDTMDAHGLPCASWLCPLLLAPARSTLLACPQGLDLYVCTLQLASWDTSLQGLREDMLSTKHQPWRLHASSPDDEKLTAKHPPSSHQMGSRPGKAGLGAPCPSLPPRYSSSPAPRQERKSSSPTPAPMSEELPFRLHPFYPGHPLLLPPPCLLPCGAQPSTQCPYLFLWPQVTSCVPTVVPSSLVTADKPGCHNAQGRALSSCPGTFQASGHALPSQSPNPGPTSSTPTCCPGLEHAGMATPATQASLGSRAGAAALPYPLKKENGKILYECNVCSKSFGQLSNLKVHLRVHSGERPFRCALCQKSFTQLAHLQKHHLVHTGERPHQCPVCPKRFSSSSNLKTHLRLHSGAQPSQRLCRCSRHICLQLRHPLQAPRPRDPAHPHLPPASVTGLAQWRHGSPGLVAAPSEKQMGWDVDKVSSASLRKQTQSA</sequence>
<protein>
    <recommendedName>
        <fullName evidence="14">Tissue-resident T-cell transcription regulator protein ZNF683</fullName>
    </recommendedName>
    <alternativeName>
        <fullName evidence="15">Homolog of Blimp-1 in T-cell</fullName>
    </alternativeName>
    <alternativeName>
        <fullName evidence="16">Zinc finger protein 683</fullName>
    </alternativeName>
</protein>
<dbReference type="GO" id="GO:0006357">
    <property type="term" value="P:regulation of transcription by RNA polymerase II"/>
    <property type="evidence" value="ECO:0007669"/>
    <property type="project" value="TreeGrafter"/>
</dbReference>
<evidence type="ECO:0000256" key="8">
    <source>
        <dbReference type="ARBA" id="ARBA00022859"/>
    </source>
</evidence>
<feature type="chain" id="PRO_5023913169" description="Tissue-resident T-cell transcription regulator protein ZNF683" evidence="19">
    <location>
        <begin position="26"/>
        <end position="457"/>
    </location>
</feature>
<dbReference type="InParanoid" id="G1TCR2"/>
<feature type="compositionally biased region" description="Polar residues" evidence="18">
    <location>
        <begin position="446"/>
        <end position="457"/>
    </location>
</feature>
<evidence type="ECO:0000256" key="14">
    <source>
        <dbReference type="ARBA" id="ARBA00074461"/>
    </source>
</evidence>
<dbReference type="AlphaFoldDB" id="G1TCR2"/>
<evidence type="ECO:0000256" key="17">
    <source>
        <dbReference type="PROSITE-ProRule" id="PRU00042"/>
    </source>
</evidence>
<dbReference type="GO" id="GO:0002250">
    <property type="term" value="P:adaptive immune response"/>
    <property type="evidence" value="ECO:0007669"/>
    <property type="project" value="UniProtKB-KW"/>
</dbReference>
<evidence type="ECO:0000256" key="13">
    <source>
        <dbReference type="ARBA" id="ARBA00023242"/>
    </source>
</evidence>
<dbReference type="GO" id="GO:0045165">
    <property type="term" value="P:cell fate commitment"/>
    <property type="evidence" value="ECO:0007669"/>
    <property type="project" value="TreeGrafter"/>
</dbReference>
<accession>G1TCR2</accession>
<organism evidence="21 22">
    <name type="scientific">Oryctolagus cuniculus</name>
    <name type="common">Rabbit</name>
    <dbReference type="NCBI Taxonomy" id="9986"/>
    <lineage>
        <taxon>Eukaryota</taxon>
        <taxon>Metazoa</taxon>
        <taxon>Chordata</taxon>
        <taxon>Craniata</taxon>
        <taxon>Vertebrata</taxon>
        <taxon>Euteleostomi</taxon>
        <taxon>Mammalia</taxon>
        <taxon>Eutheria</taxon>
        <taxon>Euarchontoglires</taxon>
        <taxon>Glires</taxon>
        <taxon>Lagomorpha</taxon>
        <taxon>Leporidae</taxon>
        <taxon>Oryctolagus</taxon>
    </lineage>
</organism>
<dbReference type="InterPro" id="IPR050331">
    <property type="entry name" value="Zinc_finger"/>
</dbReference>
<keyword evidence="5" id="KW-0677">Repeat</keyword>
<keyword evidence="8" id="KW-0391">Immunity</keyword>
<dbReference type="PROSITE" id="PS50157">
    <property type="entry name" value="ZINC_FINGER_C2H2_2"/>
    <property type="match status" value="3"/>
</dbReference>
<dbReference type="SMART" id="SM00355">
    <property type="entry name" value="ZnF_C2H2"/>
    <property type="match status" value="3"/>
</dbReference>
<dbReference type="GeneTree" id="ENSGT00940000163172"/>
<keyword evidence="22" id="KW-1185">Reference proteome</keyword>
<dbReference type="Proteomes" id="UP000001811">
    <property type="component" value="Chromosome 13"/>
</dbReference>
<keyword evidence="19" id="KW-0732">Signal</keyword>
<dbReference type="HOGENOM" id="CLU_040814_0_0_1"/>
<dbReference type="eggNOG" id="KOG2461">
    <property type="taxonomic scope" value="Eukaryota"/>
</dbReference>
<dbReference type="GO" id="GO:0005634">
    <property type="term" value="C:nucleus"/>
    <property type="evidence" value="ECO:0007669"/>
    <property type="project" value="UniProtKB-SubCell"/>
</dbReference>
<evidence type="ECO:0000256" key="1">
    <source>
        <dbReference type="ARBA" id="ARBA00004123"/>
    </source>
</evidence>
<feature type="region of interest" description="Disordered" evidence="18">
    <location>
        <begin position="234"/>
        <end position="254"/>
    </location>
</feature>
<dbReference type="GO" id="GO:0005737">
    <property type="term" value="C:cytoplasm"/>
    <property type="evidence" value="ECO:0007669"/>
    <property type="project" value="TreeGrafter"/>
</dbReference>
<dbReference type="InterPro" id="IPR036236">
    <property type="entry name" value="Znf_C2H2_sf"/>
</dbReference>
<evidence type="ECO:0000256" key="10">
    <source>
        <dbReference type="ARBA" id="ARBA00023125"/>
    </source>
</evidence>
<evidence type="ECO:0000313" key="22">
    <source>
        <dbReference type="Proteomes" id="UP000001811"/>
    </source>
</evidence>
<dbReference type="PANTHER" id="PTHR16515">
    <property type="entry name" value="PR DOMAIN ZINC FINGER PROTEIN"/>
    <property type="match status" value="1"/>
</dbReference>
<dbReference type="GO" id="GO:0033082">
    <property type="term" value="P:regulation of extrathymic T cell differentiation"/>
    <property type="evidence" value="ECO:0007669"/>
    <property type="project" value="UniProtKB-ARBA"/>
</dbReference>
<comment type="similarity">
    <text evidence="2">Belongs to the krueppel C2H2-type zinc-finger protein family.</text>
</comment>